<organism evidence="3 4">
    <name type="scientific">Methylopila capsulata</name>
    <dbReference type="NCBI Taxonomy" id="61654"/>
    <lineage>
        <taxon>Bacteria</taxon>
        <taxon>Pseudomonadati</taxon>
        <taxon>Pseudomonadota</taxon>
        <taxon>Alphaproteobacteria</taxon>
        <taxon>Hyphomicrobiales</taxon>
        <taxon>Methylopilaceae</taxon>
        <taxon>Methylopila</taxon>
    </lineage>
</organism>
<dbReference type="PANTHER" id="PTHR30273:SF2">
    <property type="entry name" value="PROTEIN FECR"/>
    <property type="match status" value="1"/>
</dbReference>
<dbReference type="Gene3D" id="3.55.50.30">
    <property type="match status" value="1"/>
</dbReference>
<keyword evidence="1" id="KW-0472">Membrane</keyword>
<proteinExistence type="predicted"/>
<evidence type="ECO:0000259" key="2">
    <source>
        <dbReference type="Pfam" id="PF04773"/>
    </source>
</evidence>
<reference evidence="3" key="1">
    <citation type="journal article" date="2014" name="Int. J. Syst. Evol. Microbiol.">
        <title>Complete genome sequence of Corynebacterium casei LMG S-19264T (=DSM 44701T), isolated from a smear-ripened cheese.</title>
        <authorList>
            <consortium name="US DOE Joint Genome Institute (JGI-PGF)"/>
            <person name="Walter F."/>
            <person name="Albersmeier A."/>
            <person name="Kalinowski J."/>
            <person name="Ruckert C."/>
        </authorList>
    </citation>
    <scope>NUCLEOTIDE SEQUENCE</scope>
    <source>
        <strain evidence="3">VKM B-1606</strain>
    </source>
</reference>
<dbReference type="Pfam" id="PF04773">
    <property type="entry name" value="FecR"/>
    <property type="match status" value="1"/>
</dbReference>
<dbReference type="InterPro" id="IPR012373">
    <property type="entry name" value="Ferrdict_sens_TM"/>
</dbReference>
<dbReference type="PANTHER" id="PTHR30273">
    <property type="entry name" value="PERIPLASMIC SIGNAL SENSOR AND SIGMA FACTOR ACTIVATOR FECR-RELATED"/>
    <property type="match status" value="1"/>
</dbReference>
<protein>
    <submittedName>
        <fullName evidence="3">Sensor</fullName>
    </submittedName>
</protein>
<dbReference type="Proteomes" id="UP001143400">
    <property type="component" value="Unassembled WGS sequence"/>
</dbReference>
<sequence>MTDNAEDRLDPLTEAALERIVHLHSGAAVATDWAAYEDWKASSAERRAAAERAERLWVRLGPALKPRRGGGTAAILAALAIGLGGAFAAGAFGPPRAFFADERTSAGERRTISLADGSTVEADASTSFDVELRPAERRLTLYSGRIHVAVAPDAARPFVVEAGDLEAQALGTAFEVEQAHDMSSVLVTERRVRASDVRTGDQVELGVGEETTLRIGGRLAPRAVDVRAATAWRRGLLVFDDQPLEDVAEEISRYVGGRVIVLGEAGRLRLTGAFPSNDAAAMLDAIAAALPVRVTRLPFVTIVRAAAP</sequence>
<dbReference type="Gene3D" id="2.60.120.1440">
    <property type="match status" value="1"/>
</dbReference>
<dbReference type="PIRSF" id="PIRSF018266">
    <property type="entry name" value="FecR"/>
    <property type="match status" value="1"/>
</dbReference>
<reference evidence="3" key="2">
    <citation type="submission" date="2023-01" db="EMBL/GenBank/DDBJ databases">
        <authorList>
            <person name="Sun Q."/>
            <person name="Evtushenko L."/>
        </authorList>
    </citation>
    <scope>NUCLEOTIDE SEQUENCE</scope>
    <source>
        <strain evidence="3">VKM B-1606</strain>
    </source>
</reference>
<name>A0A9W6IUE9_9HYPH</name>
<dbReference type="EMBL" id="BSFF01000003">
    <property type="protein sequence ID" value="GLK56393.1"/>
    <property type="molecule type" value="Genomic_DNA"/>
</dbReference>
<dbReference type="GO" id="GO:0016989">
    <property type="term" value="F:sigma factor antagonist activity"/>
    <property type="evidence" value="ECO:0007669"/>
    <property type="project" value="TreeGrafter"/>
</dbReference>
<feature type="transmembrane region" description="Helical" evidence="1">
    <location>
        <begin position="73"/>
        <end position="93"/>
    </location>
</feature>
<keyword evidence="1" id="KW-1133">Transmembrane helix</keyword>
<comment type="caution">
    <text evidence="3">The sequence shown here is derived from an EMBL/GenBank/DDBJ whole genome shotgun (WGS) entry which is preliminary data.</text>
</comment>
<keyword evidence="1" id="KW-0812">Transmembrane</keyword>
<evidence type="ECO:0000313" key="3">
    <source>
        <dbReference type="EMBL" id="GLK56393.1"/>
    </source>
</evidence>
<evidence type="ECO:0000256" key="1">
    <source>
        <dbReference type="SAM" id="Phobius"/>
    </source>
</evidence>
<gene>
    <name evidence="3" type="ORF">GCM10008170_24120</name>
</gene>
<accession>A0A9W6IUE9</accession>
<feature type="domain" description="FecR protein" evidence="2">
    <location>
        <begin position="102"/>
        <end position="192"/>
    </location>
</feature>
<dbReference type="AlphaFoldDB" id="A0A9W6IUE9"/>
<dbReference type="InterPro" id="IPR006860">
    <property type="entry name" value="FecR"/>
</dbReference>
<evidence type="ECO:0000313" key="4">
    <source>
        <dbReference type="Proteomes" id="UP001143400"/>
    </source>
</evidence>